<dbReference type="PANTHER" id="PTHR46910:SF1">
    <property type="entry name" value="MISCELLANEOUS ZN(II)2CYS6 TRANSCRIPTION FACTOR (EUROFUNG)-RELATED"/>
    <property type="match status" value="1"/>
</dbReference>
<dbReference type="PROSITE" id="PS00463">
    <property type="entry name" value="ZN2_CY6_FUNGAL_1"/>
    <property type="match status" value="1"/>
</dbReference>
<keyword evidence="2" id="KW-0238">DNA-binding</keyword>
<name>A0A2J5I8C7_9EURO</name>
<keyword evidence="3" id="KW-0804">Transcription</keyword>
<keyword evidence="1" id="KW-0805">Transcription regulation</keyword>
<dbReference type="OrthoDB" id="9986881at2759"/>
<dbReference type="Proteomes" id="UP000235023">
    <property type="component" value="Unassembled WGS sequence"/>
</dbReference>
<evidence type="ECO:0000256" key="2">
    <source>
        <dbReference type="ARBA" id="ARBA00023125"/>
    </source>
</evidence>
<dbReference type="EMBL" id="KZ559500">
    <property type="protein sequence ID" value="PLN86179.1"/>
    <property type="molecule type" value="Genomic_DNA"/>
</dbReference>
<gene>
    <name evidence="7" type="ORF">BDW42DRAFT_109190</name>
</gene>
<dbReference type="GO" id="GO:0000981">
    <property type="term" value="F:DNA-binding transcription factor activity, RNA polymerase II-specific"/>
    <property type="evidence" value="ECO:0007669"/>
    <property type="project" value="InterPro"/>
</dbReference>
<dbReference type="SUPFAM" id="SSF57701">
    <property type="entry name" value="Zn2/Cys6 DNA-binding domain"/>
    <property type="match status" value="1"/>
</dbReference>
<dbReference type="Pfam" id="PF00172">
    <property type="entry name" value="Zn_clus"/>
    <property type="match status" value="1"/>
</dbReference>
<dbReference type="InterPro" id="IPR001138">
    <property type="entry name" value="Zn2Cys6_DnaBD"/>
</dbReference>
<dbReference type="InterPro" id="IPR036864">
    <property type="entry name" value="Zn2-C6_fun-type_DNA-bd_sf"/>
</dbReference>
<sequence length="394" mass="42369">MDVPPPSPESNSQIPQQHLTVENQPVGTWSRPKSVAAACERCRRRKIRCDGDTPCATCRRFSIDCIRHRKGAAHVVLEGRIQELEAQVATLSAILSRSQNGSVVENLLLMPPLPTHPSPTDSMSSTFGYPAVGPDVHHGAVPPLDIPRIQIVECANMNAMPMTMSPSGVPVASRSSTMSAIMDTRLMPTQLGINLSPPLSASSSPTWEAQSALSPGSFAMPSPSRRSSASSLALDTNFDLPDCFSSEAGDSLLQVQGFGVSAFGDELEHFNLTTRAEADGLLNFICDRAPGLGVPLSRESLQASLNIVYDHETLTPTNPCSVSMARFQVYMAMAAALRLRSDVRGEENPMLGNCYRLALEQIQSSQFWTQPLAYGAAMLIVLFARATQESSGLG</sequence>
<reference evidence="8" key="1">
    <citation type="submission" date="2017-12" db="EMBL/GenBank/DDBJ databases">
        <authorList>
            <consortium name="DOE Joint Genome Institute"/>
            <person name="Mondo S.J."/>
            <person name="Kjaerbolling I."/>
            <person name="Vesth T.C."/>
            <person name="Frisvad J.C."/>
            <person name="Nybo J.L."/>
            <person name="Theobald S."/>
            <person name="Kuo A."/>
            <person name="Bowyer P."/>
            <person name="Matsuda Y."/>
            <person name="Lyhne E.K."/>
            <person name="Kogle M.E."/>
            <person name="Clum A."/>
            <person name="Lipzen A."/>
            <person name="Salamov A."/>
            <person name="Ngan C.Y."/>
            <person name="Daum C."/>
            <person name="Chiniquy J."/>
            <person name="Barry K."/>
            <person name="LaButti K."/>
            <person name="Haridas S."/>
            <person name="Simmons B.A."/>
            <person name="Magnuson J.K."/>
            <person name="Mortensen U.H."/>
            <person name="Larsen T.O."/>
            <person name="Grigoriev I.V."/>
            <person name="Baker S.E."/>
            <person name="Andersen M.R."/>
            <person name="Nordberg H.P."/>
            <person name="Cantor M.N."/>
            <person name="Hua S.X."/>
        </authorList>
    </citation>
    <scope>NUCLEOTIDE SEQUENCE [LARGE SCALE GENOMIC DNA]</scope>
    <source>
        <strain evidence="8">IBT 19404</strain>
    </source>
</reference>
<dbReference type="GO" id="GO:0003677">
    <property type="term" value="F:DNA binding"/>
    <property type="evidence" value="ECO:0007669"/>
    <property type="project" value="UniProtKB-KW"/>
</dbReference>
<evidence type="ECO:0000259" key="6">
    <source>
        <dbReference type="PROSITE" id="PS50048"/>
    </source>
</evidence>
<accession>A0A2J5I8C7</accession>
<dbReference type="SMART" id="SM00066">
    <property type="entry name" value="GAL4"/>
    <property type="match status" value="1"/>
</dbReference>
<keyword evidence="8" id="KW-1185">Reference proteome</keyword>
<evidence type="ECO:0000313" key="7">
    <source>
        <dbReference type="EMBL" id="PLN86179.1"/>
    </source>
</evidence>
<dbReference type="GO" id="GO:0008270">
    <property type="term" value="F:zinc ion binding"/>
    <property type="evidence" value="ECO:0007669"/>
    <property type="project" value="InterPro"/>
</dbReference>
<dbReference type="Gene3D" id="4.10.240.10">
    <property type="entry name" value="Zn(2)-C6 fungal-type DNA-binding domain"/>
    <property type="match status" value="1"/>
</dbReference>
<evidence type="ECO:0000256" key="5">
    <source>
        <dbReference type="SAM" id="MobiDB-lite"/>
    </source>
</evidence>
<dbReference type="CDD" id="cd00067">
    <property type="entry name" value="GAL4"/>
    <property type="match status" value="1"/>
</dbReference>
<dbReference type="PANTHER" id="PTHR46910">
    <property type="entry name" value="TRANSCRIPTION FACTOR PDR1"/>
    <property type="match status" value="1"/>
</dbReference>
<evidence type="ECO:0000256" key="3">
    <source>
        <dbReference type="ARBA" id="ARBA00023163"/>
    </source>
</evidence>
<dbReference type="InterPro" id="IPR050987">
    <property type="entry name" value="AtrR-like"/>
</dbReference>
<protein>
    <recommendedName>
        <fullName evidence="6">Zn(2)-C6 fungal-type domain-containing protein</fullName>
    </recommendedName>
</protein>
<dbReference type="GO" id="GO:0009893">
    <property type="term" value="P:positive regulation of metabolic process"/>
    <property type="evidence" value="ECO:0007669"/>
    <property type="project" value="UniProtKB-ARBA"/>
</dbReference>
<keyword evidence="4" id="KW-0539">Nucleus</keyword>
<evidence type="ECO:0000256" key="1">
    <source>
        <dbReference type="ARBA" id="ARBA00023015"/>
    </source>
</evidence>
<dbReference type="PROSITE" id="PS50048">
    <property type="entry name" value="ZN2_CY6_FUNGAL_2"/>
    <property type="match status" value="1"/>
</dbReference>
<organism evidence="7 8">
    <name type="scientific">Aspergillus taichungensis</name>
    <dbReference type="NCBI Taxonomy" id="482145"/>
    <lineage>
        <taxon>Eukaryota</taxon>
        <taxon>Fungi</taxon>
        <taxon>Dikarya</taxon>
        <taxon>Ascomycota</taxon>
        <taxon>Pezizomycotina</taxon>
        <taxon>Eurotiomycetes</taxon>
        <taxon>Eurotiomycetidae</taxon>
        <taxon>Eurotiales</taxon>
        <taxon>Aspergillaceae</taxon>
        <taxon>Aspergillus</taxon>
        <taxon>Aspergillus subgen. Circumdati</taxon>
    </lineage>
</organism>
<feature type="region of interest" description="Disordered" evidence="5">
    <location>
        <begin position="199"/>
        <end position="226"/>
    </location>
</feature>
<feature type="domain" description="Zn(2)-C6 fungal-type" evidence="6">
    <location>
        <begin position="38"/>
        <end position="67"/>
    </location>
</feature>
<evidence type="ECO:0000256" key="4">
    <source>
        <dbReference type="ARBA" id="ARBA00023242"/>
    </source>
</evidence>
<evidence type="ECO:0000313" key="8">
    <source>
        <dbReference type="Proteomes" id="UP000235023"/>
    </source>
</evidence>
<proteinExistence type="predicted"/>
<dbReference type="AlphaFoldDB" id="A0A2J5I8C7"/>